<dbReference type="NCBIfam" id="TIGR00172">
    <property type="entry name" value="maf"/>
    <property type="match status" value="1"/>
</dbReference>
<dbReference type="PANTHER" id="PTHR43213:SF5">
    <property type="entry name" value="BIFUNCTIONAL DTTP_UTP PYROPHOSPHATASE_METHYLTRANSFERASE PROTEIN-RELATED"/>
    <property type="match status" value="1"/>
</dbReference>
<dbReference type="PIRSF" id="PIRSF006305">
    <property type="entry name" value="Maf"/>
    <property type="match status" value="1"/>
</dbReference>
<reference evidence="6" key="1">
    <citation type="submission" date="2016-10" db="EMBL/GenBank/DDBJ databases">
        <authorList>
            <person name="Varghese N."/>
            <person name="Submissions S."/>
        </authorList>
    </citation>
    <scope>NUCLEOTIDE SEQUENCE [LARGE SCALE GENOMIC DNA]</scope>
    <source>
        <strain evidence="6">DSM 18887</strain>
    </source>
</reference>
<feature type="active site" description="Proton acceptor" evidence="4">
    <location>
        <position position="107"/>
    </location>
</feature>
<evidence type="ECO:0000256" key="1">
    <source>
        <dbReference type="ARBA" id="ARBA00001968"/>
    </source>
</evidence>
<gene>
    <name evidence="5" type="ORF">SAMN03080615_02151</name>
</gene>
<evidence type="ECO:0000256" key="4">
    <source>
        <dbReference type="HAMAP-Rule" id="MF_00528"/>
    </source>
</evidence>
<organism evidence="5 6">
    <name type="scientific">Amphritea atlantica</name>
    <dbReference type="NCBI Taxonomy" id="355243"/>
    <lineage>
        <taxon>Bacteria</taxon>
        <taxon>Pseudomonadati</taxon>
        <taxon>Pseudomonadota</taxon>
        <taxon>Gammaproteobacteria</taxon>
        <taxon>Oceanospirillales</taxon>
        <taxon>Oceanospirillaceae</taxon>
        <taxon>Amphritea</taxon>
    </lineage>
</organism>
<keyword evidence="2 4" id="KW-0378">Hydrolase</keyword>
<dbReference type="OrthoDB" id="9807767at2"/>
<accession>A0A1H9HHP0</accession>
<feature type="site" description="Important for substrate specificity" evidence="4">
    <location>
        <position position="190"/>
    </location>
</feature>
<dbReference type="RefSeq" id="WP_091357711.1">
    <property type="nucleotide sequence ID" value="NZ_AP025284.1"/>
</dbReference>
<evidence type="ECO:0000313" key="5">
    <source>
        <dbReference type="EMBL" id="SEQ61817.1"/>
    </source>
</evidence>
<dbReference type="Proteomes" id="UP000198749">
    <property type="component" value="Unassembled WGS sequence"/>
</dbReference>
<dbReference type="AlphaFoldDB" id="A0A1H9HHP0"/>
<feature type="site" description="Important for substrate specificity" evidence="4">
    <location>
        <position position="108"/>
    </location>
</feature>
<comment type="similarity">
    <text evidence="4">Belongs to the Maf family. YhdE subfamily.</text>
</comment>
<dbReference type="InterPro" id="IPR029001">
    <property type="entry name" value="ITPase-like_fam"/>
</dbReference>
<dbReference type="GO" id="GO:0036218">
    <property type="term" value="F:dTTP diphosphatase activity"/>
    <property type="evidence" value="ECO:0007669"/>
    <property type="project" value="RHEA"/>
</dbReference>
<dbReference type="GO" id="GO:0005737">
    <property type="term" value="C:cytoplasm"/>
    <property type="evidence" value="ECO:0007669"/>
    <property type="project" value="UniProtKB-SubCell"/>
</dbReference>
<dbReference type="Gene3D" id="3.90.950.10">
    <property type="match status" value="1"/>
</dbReference>
<dbReference type="STRING" id="355243.SAMN03080615_02151"/>
<keyword evidence="4" id="KW-0963">Cytoplasm</keyword>
<dbReference type="SUPFAM" id="SSF52972">
    <property type="entry name" value="ITPase-like"/>
    <property type="match status" value="1"/>
</dbReference>
<dbReference type="Pfam" id="PF02545">
    <property type="entry name" value="Maf"/>
    <property type="match status" value="1"/>
</dbReference>
<comment type="catalytic activity">
    <reaction evidence="4">
        <text>UTP + H2O = UMP + diphosphate + H(+)</text>
        <dbReference type="Rhea" id="RHEA:29395"/>
        <dbReference type="ChEBI" id="CHEBI:15377"/>
        <dbReference type="ChEBI" id="CHEBI:15378"/>
        <dbReference type="ChEBI" id="CHEBI:33019"/>
        <dbReference type="ChEBI" id="CHEBI:46398"/>
        <dbReference type="ChEBI" id="CHEBI:57865"/>
        <dbReference type="EC" id="3.6.1.9"/>
    </reaction>
</comment>
<dbReference type="CDD" id="cd00555">
    <property type="entry name" value="Maf"/>
    <property type="match status" value="1"/>
</dbReference>
<evidence type="ECO:0000256" key="3">
    <source>
        <dbReference type="ARBA" id="ARBA00023080"/>
    </source>
</evidence>
<comment type="subcellular location">
    <subcellularLocation>
        <location evidence="4">Cytoplasm</location>
    </subcellularLocation>
</comment>
<keyword evidence="6" id="KW-1185">Reference proteome</keyword>
<dbReference type="GO" id="GO:0036221">
    <property type="term" value="F:UTP diphosphatase activity"/>
    <property type="evidence" value="ECO:0007669"/>
    <property type="project" value="RHEA"/>
</dbReference>
<dbReference type="EC" id="3.6.1.9" evidence="4"/>
<feature type="site" description="Important for substrate specificity" evidence="4">
    <location>
        <position position="49"/>
    </location>
</feature>
<comment type="function">
    <text evidence="4">Nucleoside triphosphate pyrophosphatase that hydrolyzes dTTP and UTP. May have a dual role in cell division arrest and in preventing the incorporation of modified nucleotides into cellular nucleic acids.</text>
</comment>
<dbReference type="EMBL" id="FOGB01000005">
    <property type="protein sequence ID" value="SEQ61817.1"/>
    <property type="molecule type" value="Genomic_DNA"/>
</dbReference>
<evidence type="ECO:0000256" key="2">
    <source>
        <dbReference type="ARBA" id="ARBA00022801"/>
    </source>
</evidence>
<proteinExistence type="inferred from homology"/>
<dbReference type="InterPro" id="IPR003697">
    <property type="entry name" value="Maf-like"/>
</dbReference>
<evidence type="ECO:0000313" key="6">
    <source>
        <dbReference type="Proteomes" id="UP000198749"/>
    </source>
</evidence>
<protein>
    <recommendedName>
        <fullName evidence="4">dTTP/UTP pyrophosphatase</fullName>
        <shortName evidence="4">dTTPase/UTPase</shortName>
        <ecNumber evidence="4">3.6.1.9</ecNumber>
    </recommendedName>
    <alternativeName>
        <fullName evidence="4">Nucleoside triphosphate pyrophosphatase</fullName>
    </alternativeName>
    <alternativeName>
        <fullName evidence="4">Nucleotide pyrophosphatase</fullName>
        <shortName evidence="4">Nucleotide PPase</shortName>
    </alternativeName>
</protein>
<dbReference type="GO" id="GO:0009117">
    <property type="term" value="P:nucleotide metabolic process"/>
    <property type="evidence" value="ECO:0007669"/>
    <property type="project" value="UniProtKB-KW"/>
</dbReference>
<comment type="catalytic activity">
    <reaction evidence="4">
        <text>dTTP + H2O = dTMP + diphosphate + H(+)</text>
        <dbReference type="Rhea" id="RHEA:28534"/>
        <dbReference type="ChEBI" id="CHEBI:15377"/>
        <dbReference type="ChEBI" id="CHEBI:15378"/>
        <dbReference type="ChEBI" id="CHEBI:33019"/>
        <dbReference type="ChEBI" id="CHEBI:37568"/>
        <dbReference type="ChEBI" id="CHEBI:63528"/>
        <dbReference type="EC" id="3.6.1.9"/>
    </reaction>
</comment>
<keyword evidence="3 4" id="KW-0546">Nucleotide metabolism</keyword>
<sequence>MTDSDYPDTKVAEIKNTAADDGTSECGDVLNGALTNHPPQLVLASASPRRSELLQQIGVSCSVRPVDIPEVVRPGELPQEFVARLAREKACAGLAEAAEGAIVLGADTVVVSDGMILGKPVNREDALVMLQQLSGSRHRVMTAVAVTNRERILSQVVTTEVEFRTLSLTQCERYWDTGEPCDKAGAYGIQGLGAVFVASINGSYSAVVGLPLAETAALLEKFGIPVWQ</sequence>
<comment type="caution">
    <text evidence="4">Lacks conserved residue(s) required for the propagation of feature annotation.</text>
</comment>
<dbReference type="HAMAP" id="MF_00528">
    <property type="entry name" value="Maf"/>
    <property type="match status" value="1"/>
</dbReference>
<dbReference type="PANTHER" id="PTHR43213">
    <property type="entry name" value="BIFUNCTIONAL DTTP/UTP PYROPHOSPHATASE/METHYLTRANSFERASE PROTEIN-RELATED"/>
    <property type="match status" value="1"/>
</dbReference>
<comment type="cofactor">
    <cofactor evidence="1 4">
        <name>a divalent metal cation</name>
        <dbReference type="ChEBI" id="CHEBI:60240"/>
    </cofactor>
</comment>
<name>A0A1H9HHP0_9GAMM</name>